<dbReference type="Proteomes" id="UP000289856">
    <property type="component" value="Chromosome"/>
</dbReference>
<dbReference type="GO" id="GO:0019213">
    <property type="term" value="F:deacetylase activity"/>
    <property type="evidence" value="ECO:0007669"/>
    <property type="project" value="InterPro"/>
</dbReference>
<dbReference type="OrthoDB" id="9778719at2"/>
<dbReference type="NCBIfam" id="TIGR04001">
    <property type="entry name" value="thiol_BshB1"/>
    <property type="match status" value="1"/>
</dbReference>
<dbReference type="RefSeq" id="WP_130608603.1">
    <property type="nucleotide sequence ID" value="NZ_AP019400.1"/>
</dbReference>
<keyword evidence="2" id="KW-1185">Reference proteome</keyword>
<proteinExistence type="predicted"/>
<sequence>MSKIAHKQLDILIFAAHPDDAEIGMGGTIAKHIKEGLSVGIIDLTYAEMSSNGDVETRQKEAAEASRVLGLTVRDNLGLPDRRLAVIAQHTDLMVEAIRKYRPRLVFAPYVIDRHPDHITCSRMAEEAVFNAKLRKYLPELPAWTVDQLIFYFINDAHTPQLLIDVSDVHDIKMNALKAYRSQFLPADNQADWVETPLTGAYLELIVARDRLLGQAKKYKYAEGFIAKGPVALNYF</sequence>
<dbReference type="EMBL" id="AP019400">
    <property type="protein sequence ID" value="BBI33232.1"/>
    <property type="molecule type" value="Genomic_DNA"/>
</dbReference>
<organism evidence="1 2">
    <name type="scientific">Cohnella abietis</name>
    <dbReference type="NCBI Taxonomy" id="2507935"/>
    <lineage>
        <taxon>Bacteria</taxon>
        <taxon>Bacillati</taxon>
        <taxon>Bacillota</taxon>
        <taxon>Bacilli</taxon>
        <taxon>Bacillales</taxon>
        <taxon>Paenibacillaceae</taxon>
        <taxon>Cohnella</taxon>
    </lineage>
</organism>
<dbReference type="Gene3D" id="3.40.50.10320">
    <property type="entry name" value="LmbE-like"/>
    <property type="match status" value="1"/>
</dbReference>
<dbReference type="InterPro" id="IPR003737">
    <property type="entry name" value="GlcNAc_PI_deacetylase-related"/>
</dbReference>
<dbReference type="SUPFAM" id="SSF102588">
    <property type="entry name" value="LmbE-like"/>
    <property type="match status" value="1"/>
</dbReference>
<protein>
    <submittedName>
        <fullName evidence="1">Bacillithiol biosynthesis deacetylase BshB1</fullName>
    </submittedName>
</protein>
<dbReference type="PANTHER" id="PTHR12993">
    <property type="entry name" value="N-ACETYLGLUCOSAMINYL-PHOSPHATIDYLINOSITOL DE-N-ACETYLASE-RELATED"/>
    <property type="match status" value="1"/>
</dbReference>
<dbReference type="PANTHER" id="PTHR12993:SF30">
    <property type="entry name" value="N-ACETYL-ALPHA-D-GLUCOSAMINYL L-MALATE DEACETYLASE 1"/>
    <property type="match status" value="1"/>
</dbReference>
<evidence type="ECO:0000313" key="2">
    <source>
        <dbReference type="Proteomes" id="UP000289856"/>
    </source>
</evidence>
<dbReference type="InterPro" id="IPR023842">
    <property type="entry name" value="Bacillithiol_biosynth_BshB1"/>
</dbReference>
<accession>A0A3T1D549</accession>
<name>A0A3T1D549_9BACL</name>
<dbReference type="GO" id="GO:0071793">
    <property type="term" value="P:bacillithiol biosynthetic process"/>
    <property type="evidence" value="ECO:0007669"/>
    <property type="project" value="InterPro"/>
</dbReference>
<dbReference type="AlphaFoldDB" id="A0A3T1D549"/>
<dbReference type="InterPro" id="IPR024078">
    <property type="entry name" value="LmbE-like_dom_sf"/>
</dbReference>
<evidence type="ECO:0000313" key="1">
    <source>
        <dbReference type="EMBL" id="BBI33232.1"/>
    </source>
</evidence>
<gene>
    <name evidence="1" type="primary">ypjG</name>
    <name evidence="1" type="ORF">KCTCHS21_26310</name>
</gene>
<dbReference type="Pfam" id="PF02585">
    <property type="entry name" value="PIG-L"/>
    <property type="match status" value="1"/>
</dbReference>
<dbReference type="GO" id="GO:0016811">
    <property type="term" value="F:hydrolase activity, acting on carbon-nitrogen (but not peptide) bonds, in linear amides"/>
    <property type="evidence" value="ECO:0007669"/>
    <property type="project" value="TreeGrafter"/>
</dbReference>
<dbReference type="KEGG" id="cohn:KCTCHS21_26310"/>
<reference evidence="1 2" key="1">
    <citation type="submission" date="2019-01" db="EMBL/GenBank/DDBJ databases">
        <title>Complete genome sequence of Cohnella hallensis HS21 isolated from Korean fir (Abies koreana) rhizospheric soil.</title>
        <authorList>
            <person name="Jiang L."/>
            <person name="Kang S.W."/>
            <person name="Kim S."/>
            <person name="Jung J."/>
            <person name="Kim C.Y."/>
            <person name="Kim D.H."/>
            <person name="Kim S.W."/>
            <person name="Lee J."/>
        </authorList>
    </citation>
    <scope>NUCLEOTIDE SEQUENCE [LARGE SCALE GENOMIC DNA]</scope>
    <source>
        <strain evidence="1 2">HS21</strain>
    </source>
</reference>